<evidence type="ECO:0000313" key="1">
    <source>
        <dbReference type="EMBL" id="MWG33437.1"/>
    </source>
</evidence>
<sequence length="92" mass="10188">MSGRLHERSRFSLGGLFVVDTDTRRFADGRRVVQEVGRRVEVASTSQVAPRRRYRRTGSLTVKGGVELRTTVATEVQATLDPDVVGAMVVEQ</sequence>
<name>A0A6B0GHN6_9EURY</name>
<organism evidence="1 2">
    <name type="scientific">Halomarina oriensis</name>
    <dbReference type="NCBI Taxonomy" id="671145"/>
    <lineage>
        <taxon>Archaea</taxon>
        <taxon>Methanobacteriati</taxon>
        <taxon>Methanobacteriota</taxon>
        <taxon>Stenosarchaea group</taxon>
        <taxon>Halobacteria</taxon>
        <taxon>Halobacteriales</taxon>
        <taxon>Natronomonadaceae</taxon>
        <taxon>Halomarina</taxon>
    </lineage>
</organism>
<accession>A0A6B0GHN6</accession>
<dbReference type="Proteomes" id="UP000451471">
    <property type="component" value="Unassembled WGS sequence"/>
</dbReference>
<proteinExistence type="predicted"/>
<gene>
    <name evidence="1" type="ORF">GQS65_02850</name>
</gene>
<keyword evidence="2" id="KW-1185">Reference proteome</keyword>
<dbReference type="RefSeq" id="WP_158203167.1">
    <property type="nucleotide sequence ID" value="NZ_WSZK01000007.1"/>
</dbReference>
<dbReference type="AlphaFoldDB" id="A0A6B0GHN6"/>
<dbReference type="EMBL" id="WSZK01000007">
    <property type="protein sequence ID" value="MWG33437.1"/>
    <property type="molecule type" value="Genomic_DNA"/>
</dbReference>
<reference evidence="1 2" key="1">
    <citation type="submission" date="2019-12" db="EMBL/GenBank/DDBJ databases">
        <title>Halocatena pleomorpha gen. nov. sp. nov., an extremely halophilic archaeon of family Halobacteriaceae isolated from saltpan soil.</title>
        <authorList>
            <person name="Pal Y."/>
            <person name="Verma A."/>
            <person name="Krishnamurthi S."/>
            <person name="Kumar P."/>
        </authorList>
    </citation>
    <scope>NUCLEOTIDE SEQUENCE [LARGE SCALE GENOMIC DNA]</scope>
    <source>
        <strain evidence="1 2">JCM 16495</strain>
    </source>
</reference>
<comment type="caution">
    <text evidence="1">The sequence shown here is derived from an EMBL/GenBank/DDBJ whole genome shotgun (WGS) entry which is preliminary data.</text>
</comment>
<protein>
    <submittedName>
        <fullName evidence="1">Uncharacterized protein</fullName>
    </submittedName>
</protein>
<evidence type="ECO:0000313" key="2">
    <source>
        <dbReference type="Proteomes" id="UP000451471"/>
    </source>
</evidence>